<evidence type="ECO:0000313" key="1">
    <source>
        <dbReference type="EnsemblMetazoa" id="SCAU004025-PC"/>
    </source>
</evidence>
<dbReference type="Proteomes" id="UP000095300">
    <property type="component" value="Unassembled WGS sequence"/>
</dbReference>
<reference evidence="1" key="1">
    <citation type="submission" date="2020-05" db="UniProtKB">
        <authorList>
            <consortium name="EnsemblMetazoa"/>
        </authorList>
    </citation>
    <scope>IDENTIFICATION</scope>
    <source>
        <strain evidence="1">USDA</strain>
    </source>
</reference>
<name>A0A1I8P1M5_STOCA</name>
<dbReference type="KEGG" id="scac:106095336"/>
<dbReference type="VEuPathDB" id="VectorBase:SCAU004025"/>
<gene>
    <name evidence="1" type="primary">106095336</name>
</gene>
<proteinExistence type="predicted"/>
<evidence type="ECO:0000313" key="2">
    <source>
        <dbReference type="Proteomes" id="UP000095300"/>
    </source>
</evidence>
<dbReference type="AlphaFoldDB" id="A0A1I8P1M5"/>
<protein>
    <submittedName>
        <fullName evidence="1">Uncharacterized protein</fullName>
    </submittedName>
</protein>
<keyword evidence="2" id="KW-1185">Reference proteome</keyword>
<sequence length="130" mass="14437">MNGKELLNDERLRGENLKASVCDFLGEEALQAIEKQMQMGKQEIEMNPSSTKGAGLYERARKLLEEEAVRGKQKAAFSYASDTAGGYGSLSSYTKEIAFKEIHKLSLTKDVQDIQLPTTQTYALDHAVYA</sequence>
<accession>A0A1I8P1M5</accession>
<dbReference type="EnsemblMetazoa" id="SCAU004025-RC">
    <property type="protein sequence ID" value="SCAU004025-PC"/>
    <property type="gene ID" value="SCAU004025"/>
</dbReference>
<organism evidence="1 2">
    <name type="scientific">Stomoxys calcitrans</name>
    <name type="common">Stable fly</name>
    <name type="synonym">Conops calcitrans</name>
    <dbReference type="NCBI Taxonomy" id="35570"/>
    <lineage>
        <taxon>Eukaryota</taxon>
        <taxon>Metazoa</taxon>
        <taxon>Ecdysozoa</taxon>
        <taxon>Arthropoda</taxon>
        <taxon>Hexapoda</taxon>
        <taxon>Insecta</taxon>
        <taxon>Pterygota</taxon>
        <taxon>Neoptera</taxon>
        <taxon>Endopterygota</taxon>
        <taxon>Diptera</taxon>
        <taxon>Brachycera</taxon>
        <taxon>Muscomorpha</taxon>
        <taxon>Muscoidea</taxon>
        <taxon>Muscidae</taxon>
        <taxon>Stomoxys</taxon>
    </lineage>
</organism>